<evidence type="ECO:0000256" key="1">
    <source>
        <dbReference type="ARBA" id="ARBA00004651"/>
    </source>
</evidence>
<feature type="transmembrane region" description="Helical" evidence="7">
    <location>
        <begin position="187"/>
        <end position="206"/>
    </location>
</feature>
<keyword evidence="4 7" id="KW-0812">Transmembrane</keyword>
<keyword evidence="11" id="KW-1185">Reference proteome</keyword>
<dbReference type="InterPro" id="IPR000515">
    <property type="entry name" value="MetI-like"/>
</dbReference>
<dbReference type="Proteomes" id="UP000377595">
    <property type="component" value="Unassembled WGS sequence"/>
</dbReference>
<feature type="transmembrane region" description="Helical" evidence="7">
    <location>
        <begin position="283"/>
        <end position="303"/>
    </location>
</feature>
<dbReference type="OrthoDB" id="4053402at2"/>
<evidence type="ECO:0000256" key="6">
    <source>
        <dbReference type="ARBA" id="ARBA00023136"/>
    </source>
</evidence>
<dbReference type="CDD" id="cd06261">
    <property type="entry name" value="TM_PBP2"/>
    <property type="match status" value="1"/>
</dbReference>
<dbReference type="InterPro" id="IPR051393">
    <property type="entry name" value="ABC_transporter_permease"/>
</dbReference>
<dbReference type="Gene3D" id="1.10.3720.10">
    <property type="entry name" value="MetI-like"/>
    <property type="match status" value="1"/>
</dbReference>
<comment type="similarity">
    <text evidence="7">Belongs to the binding-protein-dependent transport system permease family.</text>
</comment>
<reference evidence="10 11" key="1">
    <citation type="submission" date="2019-10" db="EMBL/GenBank/DDBJ databases">
        <title>Whole genome shotgun sequence of Acrocarpospora pleiomorpha NBRC 16267.</title>
        <authorList>
            <person name="Ichikawa N."/>
            <person name="Kimura A."/>
            <person name="Kitahashi Y."/>
            <person name="Komaki H."/>
            <person name="Oguchi A."/>
        </authorList>
    </citation>
    <scope>NUCLEOTIDE SEQUENCE [LARGE SCALE GENOMIC DNA]</scope>
    <source>
        <strain evidence="10 11">NBRC 16267</strain>
    </source>
</reference>
<evidence type="ECO:0000256" key="8">
    <source>
        <dbReference type="SAM" id="MobiDB-lite"/>
    </source>
</evidence>
<evidence type="ECO:0000313" key="11">
    <source>
        <dbReference type="Proteomes" id="UP000377595"/>
    </source>
</evidence>
<feature type="transmembrane region" description="Helical" evidence="7">
    <location>
        <begin position="227"/>
        <end position="251"/>
    </location>
</feature>
<gene>
    <name evidence="10" type="ORF">Aple_036390</name>
</gene>
<evidence type="ECO:0000313" key="10">
    <source>
        <dbReference type="EMBL" id="GES20743.1"/>
    </source>
</evidence>
<evidence type="ECO:0000259" key="9">
    <source>
        <dbReference type="PROSITE" id="PS50928"/>
    </source>
</evidence>
<dbReference type="AlphaFoldDB" id="A0A5M3XNM6"/>
<protein>
    <submittedName>
        <fullName evidence="10">ABC transporter permease</fullName>
    </submittedName>
</protein>
<organism evidence="10 11">
    <name type="scientific">Acrocarpospora pleiomorpha</name>
    <dbReference type="NCBI Taxonomy" id="90975"/>
    <lineage>
        <taxon>Bacteria</taxon>
        <taxon>Bacillati</taxon>
        <taxon>Actinomycetota</taxon>
        <taxon>Actinomycetes</taxon>
        <taxon>Streptosporangiales</taxon>
        <taxon>Streptosporangiaceae</taxon>
        <taxon>Acrocarpospora</taxon>
    </lineage>
</organism>
<keyword evidence="2 7" id="KW-0813">Transport</keyword>
<evidence type="ECO:0000256" key="2">
    <source>
        <dbReference type="ARBA" id="ARBA00022448"/>
    </source>
</evidence>
<dbReference type="InterPro" id="IPR035906">
    <property type="entry name" value="MetI-like_sf"/>
</dbReference>
<proteinExistence type="inferred from homology"/>
<accession>A0A5M3XNM6</accession>
<dbReference type="PANTHER" id="PTHR30193">
    <property type="entry name" value="ABC TRANSPORTER PERMEASE PROTEIN"/>
    <property type="match status" value="1"/>
</dbReference>
<dbReference type="PANTHER" id="PTHR30193:SF37">
    <property type="entry name" value="INNER MEMBRANE ABC TRANSPORTER PERMEASE PROTEIN YCJO"/>
    <property type="match status" value="1"/>
</dbReference>
<keyword evidence="5 7" id="KW-1133">Transmembrane helix</keyword>
<comment type="caution">
    <text evidence="10">The sequence shown here is derived from an EMBL/GenBank/DDBJ whole genome shotgun (WGS) entry which is preliminary data.</text>
</comment>
<dbReference type="RefSeq" id="WP_155345769.1">
    <property type="nucleotide sequence ID" value="NZ_BAAAHM010000002.1"/>
</dbReference>
<comment type="subcellular location">
    <subcellularLocation>
        <location evidence="1 7">Cell membrane</location>
        <topology evidence="1 7">Multi-pass membrane protein</topology>
    </subcellularLocation>
</comment>
<evidence type="ECO:0000256" key="4">
    <source>
        <dbReference type="ARBA" id="ARBA00022692"/>
    </source>
</evidence>
<dbReference type="Pfam" id="PF00528">
    <property type="entry name" value="BPD_transp_1"/>
    <property type="match status" value="1"/>
</dbReference>
<dbReference type="SUPFAM" id="SSF161098">
    <property type="entry name" value="MetI-like"/>
    <property type="match status" value="1"/>
</dbReference>
<evidence type="ECO:0000256" key="3">
    <source>
        <dbReference type="ARBA" id="ARBA00022475"/>
    </source>
</evidence>
<dbReference type="GO" id="GO:0005886">
    <property type="term" value="C:plasma membrane"/>
    <property type="evidence" value="ECO:0007669"/>
    <property type="project" value="UniProtKB-SubCell"/>
</dbReference>
<name>A0A5M3XNM6_9ACTN</name>
<dbReference type="EMBL" id="BLAF01000018">
    <property type="protein sequence ID" value="GES20743.1"/>
    <property type="molecule type" value="Genomic_DNA"/>
</dbReference>
<feature type="region of interest" description="Disordered" evidence="8">
    <location>
        <begin position="1"/>
        <end position="25"/>
    </location>
</feature>
<feature type="compositionally biased region" description="Low complexity" evidence="8">
    <location>
        <begin position="9"/>
        <end position="21"/>
    </location>
</feature>
<dbReference type="GO" id="GO:0055085">
    <property type="term" value="P:transmembrane transport"/>
    <property type="evidence" value="ECO:0007669"/>
    <property type="project" value="InterPro"/>
</dbReference>
<feature type="transmembrane region" description="Helical" evidence="7">
    <location>
        <begin position="126"/>
        <end position="149"/>
    </location>
</feature>
<dbReference type="PROSITE" id="PS50928">
    <property type="entry name" value="ABC_TM1"/>
    <property type="match status" value="1"/>
</dbReference>
<feature type="transmembrane region" description="Helical" evidence="7">
    <location>
        <begin position="94"/>
        <end position="114"/>
    </location>
</feature>
<keyword evidence="6 7" id="KW-0472">Membrane</keyword>
<keyword evidence="3" id="KW-1003">Cell membrane</keyword>
<evidence type="ECO:0000256" key="7">
    <source>
        <dbReference type="RuleBase" id="RU363032"/>
    </source>
</evidence>
<feature type="transmembrane region" description="Helical" evidence="7">
    <location>
        <begin position="33"/>
        <end position="60"/>
    </location>
</feature>
<evidence type="ECO:0000256" key="5">
    <source>
        <dbReference type="ARBA" id="ARBA00022989"/>
    </source>
</evidence>
<sequence>MADTAVVRPPADASAASAGDPGKSRRRREALNGYLFVGPSVIGFLVFILGPLLAVIYFSFTRYDAISPPQWRGLANFERLFTDDRLREAYLNTLIYVAAAVILINGIALLLAVLINQRLPKPLTLIFRSVYFFPSLVSLVYVSLIWQALFQRDTGLVNYYLDTVGGEPVNWLNSTSTSRWTVVIVDTWRNVGFAMLIYVAALQDVPKALTEAAQLDGAGVVTQFRRIIVPMISQAIFFNVTITVIGAFQIYESVIVLTNGGPGDSTRSVVMYLAEQAFSNFQVGYASAIAITLFLIILAATLIQFRIRRSWVHYE</sequence>
<feature type="domain" description="ABC transmembrane type-1" evidence="9">
    <location>
        <begin position="90"/>
        <end position="304"/>
    </location>
</feature>